<evidence type="ECO:0000313" key="1">
    <source>
        <dbReference type="EMBL" id="KPN42864.1"/>
    </source>
</evidence>
<proteinExistence type="predicted"/>
<sequence length="42" mass="4567">MAGLASLVDVLSLSCEWLDAGAFQNHETNRYLTVLNADVELS</sequence>
<dbReference type="Proteomes" id="UP000050511">
    <property type="component" value="Unassembled WGS sequence"/>
</dbReference>
<gene>
    <name evidence="1" type="ORF">WJL_1900</name>
</gene>
<dbReference type="AlphaFoldDB" id="A0A837P6X1"/>
<organism evidence="1 2">
    <name type="scientific">Lactiplantibacillus plantarum WJL</name>
    <dbReference type="NCBI Taxonomy" id="1350466"/>
    <lineage>
        <taxon>Bacteria</taxon>
        <taxon>Bacillati</taxon>
        <taxon>Bacillota</taxon>
        <taxon>Bacilli</taxon>
        <taxon>Lactobacillales</taxon>
        <taxon>Lactobacillaceae</taxon>
        <taxon>Lactiplantibacillus</taxon>
    </lineage>
</organism>
<comment type="caution">
    <text evidence="1">The sequence shown here is derived from an EMBL/GenBank/DDBJ whole genome shotgun (WGS) entry which is preliminary data.</text>
</comment>
<evidence type="ECO:0000313" key="2">
    <source>
        <dbReference type="Proteomes" id="UP000050511"/>
    </source>
</evidence>
<accession>A0A837P6X1</accession>
<name>A0A837P6X1_LACPN</name>
<dbReference type="EMBL" id="LKLZ01000006">
    <property type="protein sequence ID" value="KPN42864.1"/>
    <property type="molecule type" value="Genomic_DNA"/>
</dbReference>
<protein>
    <submittedName>
        <fullName evidence="1">Uncharacterized protein</fullName>
    </submittedName>
</protein>
<reference evidence="1 2" key="1">
    <citation type="submission" date="2015-10" db="EMBL/GenBank/DDBJ databases">
        <title>Resequencing of Lactobacillus plantarum WJL strain genome.</title>
        <authorList>
            <person name="Martino M.E."/>
        </authorList>
    </citation>
    <scope>NUCLEOTIDE SEQUENCE [LARGE SCALE GENOMIC DNA]</scope>
    <source>
        <strain evidence="1 2">WJL</strain>
    </source>
</reference>